<dbReference type="InterPro" id="IPR002123">
    <property type="entry name" value="Plipid/glycerol_acylTrfase"/>
</dbReference>
<evidence type="ECO:0000259" key="2">
    <source>
        <dbReference type="SMART" id="SM00563"/>
    </source>
</evidence>
<accession>A0ABW4Y4T6</accession>
<dbReference type="InterPro" id="IPR052744">
    <property type="entry name" value="GPAT/DAPAT"/>
</dbReference>
<proteinExistence type="predicted"/>
<dbReference type="PANTHER" id="PTHR31605:SF0">
    <property type="entry name" value="GLYCEROL-3-PHOSPHATE O-ACYLTRANSFERASE 1"/>
    <property type="match status" value="1"/>
</dbReference>
<keyword evidence="4" id="KW-1185">Reference proteome</keyword>
<comment type="caution">
    <text evidence="3">The sequence shown here is derived from an EMBL/GenBank/DDBJ whole genome shotgun (WGS) entry which is preliminary data.</text>
</comment>
<protein>
    <submittedName>
        <fullName evidence="3">Lysophospholipid acyltransferase family protein</fullName>
        <ecNumber evidence="3">2.3.1.-</ecNumber>
    </submittedName>
</protein>
<feature type="domain" description="Phospholipid/glycerol acyltransferase" evidence="2">
    <location>
        <begin position="38"/>
        <end position="165"/>
    </location>
</feature>
<dbReference type="CDD" id="cd07992">
    <property type="entry name" value="LPLAT_AAK14816-like"/>
    <property type="match status" value="1"/>
</dbReference>
<dbReference type="EC" id="2.3.1.-" evidence="3"/>
<dbReference type="RefSeq" id="WP_379831748.1">
    <property type="nucleotide sequence ID" value="NZ_JBHUHU010000005.1"/>
</dbReference>
<dbReference type="GO" id="GO:0016746">
    <property type="term" value="F:acyltransferase activity"/>
    <property type="evidence" value="ECO:0007669"/>
    <property type="project" value="UniProtKB-KW"/>
</dbReference>
<organism evidence="3 4">
    <name type="scientific">Flagellimonas iocasae</name>
    <dbReference type="NCBI Taxonomy" id="2055905"/>
    <lineage>
        <taxon>Bacteria</taxon>
        <taxon>Pseudomonadati</taxon>
        <taxon>Bacteroidota</taxon>
        <taxon>Flavobacteriia</taxon>
        <taxon>Flavobacteriales</taxon>
        <taxon>Flavobacteriaceae</taxon>
        <taxon>Flagellimonas</taxon>
    </lineage>
</organism>
<keyword evidence="3" id="KW-0012">Acyltransferase</keyword>
<dbReference type="SMART" id="SM00563">
    <property type="entry name" value="PlsC"/>
    <property type="match status" value="1"/>
</dbReference>
<keyword evidence="1" id="KW-1133">Transmembrane helix</keyword>
<feature type="transmembrane region" description="Helical" evidence="1">
    <location>
        <begin position="260"/>
        <end position="279"/>
    </location>
</feature>
<dbReference type="PANTHER" id="PTHR31605">
    <property type="entry name" value="GLYCEROL-3-PHOSPHATE O-ACYLTRANSFERASE 1"/>
    <property type="match status" value="1"/>
</dbReference>
<dbReference type="Pfam" id="PF01553">
    <property type="entry name" value="Acyltransferase"/>
    <property type="match status" value="1"/>
</dbReference>
<gene>
    <name evidence="3" type="ORF">ACFSJE_15350</name>
</gene>
<feature type="transmembrane region" description="Helical" evidence="1">
    <location>
        <begin position="321"/>
        <end position="341"/>
    </location>
</feature>
<sequence length="348" mass="40152">MKKLGYFVIKFWASAGLFCYYHKIKVIGRENIPEGKPVLFLSNHQNALMDVLLVATRCNKKPWFLTRSDVFTTPLLRSFFRFLQMLPIYRMRDGKDNLLKNEAIFRECSQLFQNHEAILVFPEANHSLQRRVRPLSKGFTRIISAALEENPSIDLQLVPVGQNYAYPTQVGDSAVLHFGEPIAIQKFLNSSDFSVKIKQAVEESLQRLTTHIPEADYESTIQKIGEEGNIFLHPERVNKIIAQQDFEQVFLPKRKILNKIFRALFLIWNLPFVLLWRILLKPKVPEAEFMATFRFGFILVAYPIFYGIALLTLWNMYSIKTACLVVLGHAVINIVLVKMGITSSAQRK</sequence>
<keyword evidence="1" id="KW-0812">Transmembrane</keyword>
<keyword evidence="1" id="KW-0472">Membrane</keyword>
<name>A0ABW4Y4T6_9FLAO</name>
<dbReference type="EMBL" id="JBHUHU010000005">
    <property type="protein sequence ID" value="MFD2101164.1"/>
    <property type="molecule type" value="Genomic_DNA"/>
</dbReference>
<dbReference type="SUPFAM" id="SSF69593">
    <property type="entry name" value="Glycerol-3-phosphate (1)-acyltransferase"/>
    <property type="match status" value="1"/>
</dbReference>
<feature type="transmembrane region" description="Helical" evidence="1">
    <location>
        <begin position="291"/>
        <end position="314"/>
    </location>
</feature>
<reference evidence="4" key="1">
    <citation type="journal article" date="2019" name="Int. J. Syst. Evol. Microbiol.">
        <title>The Global Catalogue of Microorganisms (GCM) 10K type strain sequencing project: providing services to taxonomists for standard genome sequencing and annotation.</title>
        <authorList>
            <consortium name="The Broad Institute Genomics Platform"/>
            <consortium name="The Broad Institute Genome Sequencing Center for Infectious Disease"/>
            <person name="Wu L."/>
            <person name="Ma J."/>
        </authorList>
    </citation>
    <scope>NUCLEOTIDE SEQUENCE [LARGE SCALE GENOMIC DNA]</scope>
    <source>
        <strain evidence="4">JCM 3389</strain>
    </source>
</reference>
<evidence type="ECO:0000313" key="3">
    <source>
        <dbReference type="EMBL" id="MFD2101164.1"/>
    </source>
</evidence>
<evidence type="ECO:0000256" key="1">
    <source>
        <dbReference type="SAM" id="Phobius"/>
    </source>
</evidence>
<evidence type="ECO:0000313" key="4">
    <source>
        <dbReference type="Proteomes" id="UP001597342"/>
    </source>
</evidence>
<keyword evidence="3" id="KW-0808">Transferase</keyword>
<dbReference type="Proteomes" id="UP001597342">
    <property type="component" value="Unassembled WGS sequence"/>
</dbReference>